<dbReference type="Pfam" id="PF04981">
    <property type="entry name" value="NMD3"/>
    <property type="match status" value="1"/>
</dbReference>
<evidence type="ECO:0000259" key="9">
    <source>
        <dbReference type="Pfam" id="PF04981"/>
    </source>
</evidence>
<reference evidence="13 15" key="2">
    <citation type="submission" date="2018-03" db="EMBL/GenBank/DDBJ databases">
        <authorList>
            <person name="Fogelqvist J."/>
        </authorList>
    </citation>
    <scope>NUCLEOTIDE SEQUENCE [LARGE SCALE GENOMIC DNA]</scope>
</reference>
<feature type="region of interest" description="Disordered" evidence="8">
    <location>
        <begin position="426"/>
        <end position="451"/>
    </location>
</feature>
<dbReference type="InterPro" id="IPR048899">
    <property type="entry name" value="NMD_SH3"/>
</dbReference>
<evidence type="ECO:0000256" key="2">
    <source>
        <dbReference type="ARBA" id="ARBA00017035"/>
    </source>
</evidence>
<dbReference type="STRING" id="37360.A0A0G4ISX7"/>
<evidence type="ECO:0000256" key="7">
    <source>
        <dbReference type="RuleBase" id="RU364108"/>
    </source>
</evidence>
<protein>
    <recommendedName>
        <fullName evidence="2 7">60S ribosomal export protein NMD3</fullName>
    </recommendedName>
</protein>
<evidence type="ECO:0000313" key="12">
    <source>
        <dbReference type="EMBL" id="CEO98458.1"/>
    </source>
</evidence>
<evidence type="ECO:0000256" key="3">
    <source>
        <dbReference type="ARBA" id="ARBA00022448"/>
    </source>
</evidence>
<comment type="subcellular location">
    <subcellularLocation>
        <location evidence="7">Cytoplasm</location>
    </subcellularLocation>
    <subcellularLocation>
        <location evidence="7">Nucleus</location>
    </subcellularLocation>
</comment>
<dbReference type="Pfam" id="PF21192">
    <property type="entry name" value="OB_NMD3"/>
    <property type="match status" value="1"/>
</dbReference>
<keyword evidence="5 7" id="KW-0653">Protein transport</keyword>
<dbReference type="GO" id="GO:0043023">
    <property type="term" value="F:ribosomal large subunit binding"/>
    <property type="evidence" value="ECO:0007669"/>
    <property type="project" value="InterPro"/>
</dbReference>
<keyword evidence="14" id="KW-1185">Reference proteome</keyword>
<dbReference type="GO" id="GO:0005737">
    <property type="term" value="C:cytoplasm"/>
    <property type="evidence" value="ECO:0007669"/>
    <property type="project" value="UniProtKB-SubCell"/>
</dbReference>
<keyword evidence="4 7" id="KW-0963">Cytoplasm</keyword>
<dbReference type="InterPro" id="IPR048898">
    <property type="entry name" value="OB_NMD3"/>
</dbReference>
<evidence type="ECO:0000313" key="15">
    <source>
        <dbReference type="Proteomes" id="UP000290189"/>
    </source>
</evidence>
<dbReference type="GO" id="GO:0005634">
    <property type="term" value="C:nucleus"/>
    <property type="evidence" value="ECO:0007669"/>
    <property type="project" value="UniProtKB-SubCell"/>
</dbReference>
<dbReference type="InterPro" id="IPR007064">
    <property type="entry name" value="Nmd3_N"/>
</dbReference>
<accession>A0A0G4ISX7</accession>
<dbReference type="Proteomes" id="UP000290189">
    <property type="component" value="Unassembled WGS sequence"/>
</dbReference>
<dbReference type="AlphaFoldDB" id="A0A0G4ISX7"/>
<gene>
    <name evidence="12" type="ORF">PBRA_006572</name>
    <name evidence="13" type="ORF">PLBR_LOCUS1758</name>
</gene>
<geneLocation type="mitochondrion" evidence="13"/>
<dbReference type="OrthoDB" id="203821at2759"/>
<evidence type="ECO:0000313" key="13">
    <source>
        <dbReference type="EMBL" id="SPQ94543.1"/>
    </source>
</evidence>
<keyword evidence="3 7" id="KW-0813">Transport</keyword>
<evidence type="ECO:0000259" key="10">
    <source>
        <dbReference type="Pfam" id="PF21192"/>
    </source>
</evidence>
<evidence type="ECO:0000259" key="11">
    <source>
        <dbReference type="Pfam" id="PF21193"/>
    </source>
</evidence>
<evidence type="ECO:0000256" key="6">
    <source>
        <dbReference type="ARBA" id="ARBA00023242"/>
    </source>
</evidence>
<feature type="domain" description="Nmd3 N-terminal" evidence="9">
    <location>
        <begin position="22"/>
        <end position="251"/>
    </location>
</feature>
<reference evidence="12 14" key="1">
    <citation type="submission" date="2015-02" db="EMBL/GenBank/DDBJ databases">
        <authorList>
            <person name="Chooi Y.-H."/>
        </authorList>
    </citation>
    <scope>NUCLEOTIDE SEQUENCE [LARGE SCALE GENOMIC DNA]</scope>
    <source>
        <strain evidence="12">E3</strain>
    </source>
</reference>
<evidence type="ECO:0000256" key="5">
    <source>
        <dbReference type="ARBA" id="ARBA00022927"/>
    </source>
</evidence>
<keyword evidence="6 7" id="KW-0539">Nucleus</keyword>
<comment type="function">
    <text evidence="7">Acts as an adapter for the XPO1/CRM1-mediated export of the 60S ribosomal subunit.</text>
</comment>
<organism evidence="12 14">
    <name type="scientific">Plasmodiophora brassicae</name>
    <name type="common">Clubroot disease agent</name>
    <dbReference type="NCBI Taxonomy" id="37360"/>
    <lineage>
        <taxon>Eukaryota</taxon>
        <taxon>Sar</taxon>
        <taxon>Rhizaria</taxon>
        <taxon>Endomyxa</taxon>
        <taxon>Phytomyxea</taxon>
        <taxon>Plasmodiophorida</taxon>
        <taxon>Plasmodiophoridae</taxon>
        <taxon>Plasmodiophora</taxon>
    </lineage>
</organism>
<dbReference type="InterPro" id="IPR039768">
    <property type="entry name" value="Nmd3"/>
</dbReference>
<dbReference type="GO" id="GO:0015031">
    <property type="term" value="P:protein transport"/>
    <property type="evidence" value="ECO:0007669"/>
    <property type="project" value="UniProtKB-KW"/>
</dbReference>
<sequence>MAASTPVTTLPTYQEHVGHILCCTCGTSILPNAANMCGDCLRSQVDLSAMLNKQTTVVFCRECQRYQKGTMWAPMELESADLLSLCLKRIKGLEKLKLIDAGFVWTEPHSRRLKVKLTVQSSVPQLNDVIVQQTLTIEIVVTLQQCEDCQRSYTEHVWKACVQVRQKADHKRTFLLLEQLILKHGMNQIIQYVKSSPGGLDLFFSSRPKALTMLDFVQSVVPARSKQSKRLISQDFKSNVVNYKFTMLAEIVPICKLDLVCLPRPVANACGGISPLLVCTKVSTTLSFIDPATLQTMDLSSSKFFASPFRAIRSAQQLVEYTVLDVVPVKVGPKFTLAEVTCARSADLGVNDTVFETVTHLGHLLKPGDLAAGYDLTTAVFNDDDVKAFGTKAAWPDVVLVKKTYVRKNRARRRRFKLARLEKSAPVGDDVDNDDAMTDAGGHQGEGDAERDEEMFLRDLEEDLELRCRVNLFKRDDVDPTAAASNTDYDDDDPEFPDVSLDELCHDLGQMSTNAPAVHDDGSDDDDAVGEKRRQR</sequence>
<dbReference type="PANTHER" id="PTHR12746">
    <property type="entry name" value="NONSENSE-MEDIATED MRNA DECAY PROTEIN 3"/>
    <property type="match status" value="1"/>
</dbReference>
<proteinExistence type="inferred from homology"/>
<dbReference type="OMA" id="VILVRKH"/>
<dbReference type="PANTHER" id="PTHR12746:SF2">
    <property type="entry name" value="60S RIBOSOMAL EXPORT PROTEIN NMD3"/>
    <property type="match status" value="1"/>
</dbReference>
<name>A0A0G4ISX7_PLABS</name>
<evidence type="ECO:0000256" key="1">
    <source>
        <dbReference type="ARBA" id="ARBA00009794"/>
    </source>
</evidence>
<dbReference type="GO" id="GO:0000055">
    <property type="term" value="P:ribosomal large subunit export from nucleus"/>
    <property type="evidence" value="ECO:0007669"/>
    <property type="project" value="TreeGrafter"/>
</dbReference>
<comment type="similarity">
    <text evidence="1 7">Belongs to the NMD3 family.</text>
</comment>
<dbReference type="EMBL" id="OVEO01000002">
    <property type="protein sequence ID" value="SPQ94543.1"/>
    <property type="molecule type" value="Genomic_DNA"/>
</dbReference>
<keyword evidence="13" id="KW-0496">Mitochondrion</keyword>
<evidence type="ECO:0000313" key="14">
    <source>
        <dbReference type="Proteomes" id="UP000039324"/>
    </source>
</evidence>
<dbReference type="Pfam" id="PF21193">
    <property type="entry name" value="NMD_SH3"/>
    <property type="match status" value="1"/>
</dbReference>
<feature type="domain" description="60S ribosomal export protein NMD3 SH3" evidence="11">
    <location>
        <begin position="254"/>
        <end position="302"/>
    </location>
</feature>
<dbReference type="EMBL" id="CDSF01000084">
    <property type="protein sequence ID" value="CEO98458.1"/>
    <property type="molecule type" value="Genomic_DNA"/>
</dbReference>
<feature type="region of interest" description="Disordered" evidence="8">
    <location>
        <begin position="480"/>
        <end position="536"/>
    </location>
</feature>
<dbReference type="Proteomes" id="UP000039324">
    <property type="component" value="Unassembled WGS sequence"/>
</dbReference>
<evidence type="ECO:0000256" key="4">
    <source>
        <dbReference type="ARBA" id="ARBA00022490"/>
    </source>
</evidence>
<feature type="domain" description="60S ribosomal export protein NMD3 OB-fold" evidence="10">
    <location>
        <begin position="318"/>
        <end position="403"/>
    </location>
</feature>
<evidence type="ECO:0000256" key="8">
    <source>
        <dbReference type="SAM" id="MobiDB-lite"/>
    </source>
</evidence>